<reference evidence="1 2" key="1">
    <citation type="submission" date="2020-08" db="EMBL/GenBank/DDBJ databases">
        <title>Genomic Encyclopedia of Type Strains, Phase IV (KMG-IV): sequencing the most valuable type-strain genomes for metagenomic binning, comparative biology and taxonomic classification.</title>
        <authorList>
            <person name="Goeker M."/>
        </authorList>
    </citation>
    <scope>NUCLEOTIDE SEQUENCE [LARGE SCALE GENOMIC DNA]</scope>
    <source>
        <strain evidence="1 2">DSM 29007</strain>
    </source>
</reference>
<comment type="caution">
    <text evidence="1">The sequence shown here is derived from an EMBL/GenBank/DDBJ whole genome shotgun (WGS) entry which is preliminary data.</text>
</comment>
<sequence length="100" mass="10996">MEEAGISRIGISWYKREQYGAIRALMTDGGNLPVTYDAWLQAAETLLARTRGRGMRAVIDADEFRAWCKARRIRPNGDARRLWANKVVAEAAGSAGAAAE</sequence>
<evidence type="ECO:0000313" key="1">
    <source>
        <dbReference type="EMBL" id="MBB6070689.1"/>
    </source>
</evidence>
<dbReference type="Proteomes" id="UP000582837">
    <property type="component" value="Unassembled WGS sequence"/>
</dbReference>
<dbReference type="AlphaFoldDB" id="A0A841GY87"/>
<dbReference type="RefSeq" id="WP_170034561.1">
    <property type="nucleotide sequence ID" value="NZ_JABDTL010000001.1"/>
</dbReference>
<dbReference type="EMBL" id="JACHIA010000005">
    <property type="protein sequence ID" value="MBB6070689.1"/>
    <property type="molecule type" value="Genomic_DNA"/>
</dbReference>
<organism evidence="1 2">
    <name type="scientific">Longimicrobium terrae</name>
    <dbReference type="NCBI Taxonomy" id="1639882"/>
    <lineage>
        <taxon>Bacteria</taxon>
        <taxon>Pseudomonadati</taxon>
        <taxon>Gemmatimonadota</taxon>
        <taxon>Longimicrobiia</taxon>
        <taxon>Longimicrobiales</taxon>
        <taxon>Longimicrobiaceae</taxon>
        <taxon>Longimicrobium</taxon>
    </lineage>
</organism>
<keyword evidence="2" id="KW-1185">Reference proteome</keyword>
<protein>
    <submittedName>
        <fullName evidence="1">Uncharacterized protein</fullName>
    </submittedName>
</protein>
<accession>A0A841GY87</accession>
<gene>
    <name evidence="1" type="ORF">HNQ61_002310</name>
</gene>
<proteinExistence type="predicted"/>
<evidence type="ECO:0000313" key="2">
    <source>
        <dbReference type="Proteomes" id="UP000582837"/>
    </source>
</evidence>
<name>A0A841GY87_9BACT</name>